<reference evidence="1 2" key="1">
    <citation type="journal article" date="2020" name="Biotechnol. Biofuels">
        <title>New insights from the biogas microbiome by comprehensive genome-resolved metagenomics of nearly 1600 species originating from multiple anaerobic digesters.</title>
        <authorList>
            <person name="Campanaro S."/>
            <person name="Treu L."/>
            <person name="Rodriguez-R L.M."/>
            <person name="Kovalovszki A."/>
            <person name="Ziels R.M."/>
            <person name="Maus I."/>
            <person name="Zhu X."/>
            <person name="Kougias P.G."/>
            <person name="Basile A."/>
            <person name="Luo G."/>
            <person name="Schluter A."/>
            <person name="Konstantinidis K.T."/>
            <person name="Angelidaki I."/>
        </authorList>
    </citation>
    <scope>NUCLEOTIDE SEQUENCE [LARGE SCALE GENOMIC DNA]</scope>
    <source>
        <strain evidence="1">AS27yjCOA_157</strain>
    </source>
</reference>
<gene>
    <name evidence="1" type="ORF">GX426_00800</name>
</gene>
<dbReference type="GeneID" id="10462016"/>
<accession>A0A7K4AF55</accession>
<dbReference type="EMBL" id="JAAYUN010000014">
    <property type="protein sequence ID" value="NLJ21636.1"/>
    <property type="molecule type" value="Genomic_DNA"/>
</dbReference>
<dbReference type="Pfam" id="PF08004">
    <property type="entry name" value="DUF1699"/>
    <property type="match status" value="1"/>
</dbReference>
<organism evidence="1 2">
    <name type="scientific">Methanothrix soehngenii</name>
    <name type="common">Methanosaeta concilii</name>
    <dbReference type="NCBI Taxonomy" id="2223"/>
    <lineage>
        <taxon>Archaea</taxon>
        <taxon>Methanobacteriati</taxon>
        <taxon>Methanobacteriota</taxon>
        <taxon>Stenosarchaea group</taxon>
        <taxon>Methanomicrobia</taxon>
        <taxon>Methanotrichales</taxon>
        <taxon>Methanotrichaceae</taxon>
        <taxon>Methanothrix</taxon>
    </lineage>
</organism>
<dbReference type="InterPro" id="IPR012546">
    <property type="entry name" value="DUF1699"/>
</dbReference>
<proteinExistence type="predicted"/>
<sequence>MRLRVVSARNEISNLNPNEKTVHLAFRASNVDFLNLMQRCPRLRMIQVPPSYRKTMSNAIQVFLDMQGIELLEGDVWGHRKDLDEYFTVDDTTIDEIRSLAASGASMDEVANQIQKKARLGPELIKYIARTKITA</sequence>
<dbReference type="OMA" id="LMQRCPR"/>
<dbReference type="RefSeq" id="WP_013720089.1">
    <property type="nucleotide sequence ID" value="NZ_CAJYDL010000001.1"/>
</dbReference>
<evidence type="ECO:0000313" key="1">
    <source>
        <dbReference type="EMBL" id="NLJ21636.1"/>
    </source>
</evidence>
<dbReference type="Proteomes" id="UP000544742">
    <property type="component" value="Unassembled WGS sequence"/>
</dbReference>
<dbReference type="AlphaFoldDB" id="A0A7K4AF55"/>
<protein>
    <submittedName>
        <fullName evidence="1">DUF1699 family protein</fullName>
    </submittedName>
</protein>
<evidence type="ECO:0000313" key="2">
    <source>
        <dbReference type="Proteomes" id="UP000544742"/>
    </source>
</evidence>
<comment type="caution">
    <text evidence="1">The sequence shown here is derived from an EMBL/GenBank/DDBJ whole genome shotgun (WGS) entry which is preliminary data.</text>
</comment>
<name>A0A7K4AF55_METSH</name>